<name>A0ACB7ZDJ8_9ERIC</name>
<accession>A0ACB7ZDJ8</accession>
<sequence length="93" mass="10124">MTSSLETLTSTAESQNSGHFQFEPGPNKDISLCSQDQEYAENVKEVQVYLDKLKKIVRPGCSQEVLNIALGSMSSIVGTLSMMSSKPKPRASL</sequence>
<proteinExistence type="predicted"/>
<gene>
    <name evidence="1" type="ORF">Vadar_023275</name>
</gene>
<reference evidence="1 2" key="1">
    <citation type="journal article" date="2021" name="Hortic Res">
        <title>High-quality reference genome and annotation aids understanding of berry development for evergreen blueberry (Vaccinium darrowii).</title>
        <authorList>
            <person name="Yu J."/>
            <person name="Hulse-Kemp A.M."/>
            <person name="Babiker E."/>
            <person name="Staton M."/>
        </authorList>
    </citation>
    <scope>NUCLEOTIDE SEQUENCE [LARGE SCALE GENOMIC DNA]</scope>
    <source>
        <strain evidence="2">cv. NJ 8807/NJ 8810</strain>
        <tissue evidence="1">Young leaf</tissue>
    </source>
</reference>
<evidence type="ECO:0000313" key="2">
    <source>
        <dbReference type="Proteomes" id="UP000828048"/>
    </source>
</evidence>
<dbReference type="Proteomes" id="UP000828048">
    <property type="component" value="Chromosome 12"/>
</dbReference>
<comment type="caution">
    <text evidence="1">The sequence shown here is derived from an EMBL/GenBank/DDBJ whole genome shotgun (WGS) entry which is preliminary data.</text>
</comment>
<protein>
    <submittedName>
        <fullName evidence="1">Uncharacterized protein</fullName>
    </submittedName>
</protein>
<dbReference type="EMBL" id="CM037162">
    <property type="protein sequence ID" value="KAH7863909.1"/>
    <property type="molecule type" value="Genomic_DNA"/>
</dbReference>
<evidence type="ECO:0000313" key="1">
    <source>
        <dbReference type="EMBL" id="KAH7863909.1"/>
    </source>
</evidence>
<organism evidence="1 2">
    <name type="scientific">Vaccinium darrowii</name>
    <dbReference type="NCBI Taxonomy" id="229202"/>
    <lineage>
        <taxon>Eukaryota</taxon>
        <taxon>Viridiplantae</taxon>
        <taxon>Streptophyta</taxon>
        <taxon>Embryophyta</taxon>
        <taxon>Tracheophyta</taxon>
        <taxon>Spermatophyta</taxon>
        <taxon>Magnoliopsida</taxon>
        <taxon>eudicotyledons</taxon>
        <taxon>Gunneridae</taxon>
        <taxon>Pentapetalae</taxon>
        <taxon>asterids</taxon>
        <taxon>Ericales</taxon>
        <taxon>Ericaceae</taxon>
        <taxon>Vaccinioideae</taxon>
        <taxon>Vaccinieae</taxon>
        <taxon>Vaccinium</taxon>
    </lineage>
</organism>
<keyword evidence="2" id="KW-1185">Reference proteome</keyword>